<evidence type="ECO:0000256" key="3">
    <source>
        <dbReference type="ARBA" id="ARBA00022475"/>
    </source>
</evidence>
<comment type="caution">
    <text evidence="9">The sequence shown here is derived from an EMBL/GenBank/DDBJ whole genome shotgun (WGS) entry which is preliminary data.</text>
</comment>
<evidence type="ECO:0000256" key="1">
    <source>
        <dbReference type="ARBA" id="ARBA00004651"/>
    </source>
</evidence>
<accession>A0A0A5GAJ4</accession>
<keyword evidence="6 8" id="KW-1133">Transmembrane helix</keyword>
<organism evidence="9 10">
    <name type="scientific">Pontibacillus litoralis JSM 072002</name>
    <dbReference type="NCBI Taxonomy" id="1385512"/>
    <lineage>
        <taxon>Bacteria</taxon>
        <taxon>Bacillati</taxon>
        <taxon>Bacillota</taxon>
        <taxon>Bacilli</taxon>
        <taxon>Bacillales</taxon>
        <taxon>Bacillaceae</taxon>
        <taxon>Pontibacillus</taxon>
    </lineage>
</organism>
<evidence type="ECO:0000256" key="4">
    <source>
        <dbReference type="ARBA" id="ARBA00022692"/>
    </source>
</evidence>
<reference evidence="9 10" key="1">
    <citation type="submission" date="2013-08" db="EMBL/GenBank/DDBJ databases">
        <authorList>
            <person name="Huang J."/>
            <person name="Wang G."/>
        </authorList>
    </citation>
    <scope>NUCLEOTIDE SEQUENCE [LARGE SCALE GENOMIC DNA]</scope>
    <source>
        <strain evidence="9 10">JSM 072002</strain>
    </source>
</reference>
<evidence type="ECO:0000256" key="6">
    <source>
        <dbReference type="ARBA" id="ARBA00022989"/>
    </source>
</evidence>
<comment type="subcellular location">
    <subcellularLocation>
        <location evidence="1">Cell membrane</location>
        <topology evidence="1">Multi-pass membrane protein</topology>
    </subcellularLocation>
</comment>
<dbReference type="OrthoDB" id="1653857at2"/>
<comment type="similarity">
    <text evidence="2">Belongs to the MreD family.</text>
</comment>
<gene>
    <name evidence="9" type="ORF">N784_01385</name>
</gene>
<feature type="transmembrane region" description="Helical" evidence="8">
    <location>
        <begin position="103"/>
        <end position="127"/>
    </location>
</feature>
<keyword evidence="10" id="KW-1185">Reference proteome</keyword>
<keyword evidence="7 8" id="KW-0472">Membrane</keyword>
<dbReference type="Pfam" id="PF04093">
    <property type="entry name" value="MreD"/>
    <property type="match status" value="1"/>
</dbReference>
<dbReference type="STRING" id="1385512.N784_01385"/>
<sequence>MKRVYLPLLLIVIVVLEGTAMDFLPKEWLTSSFYFIPHWVLVVLVYVAIFYDYDSTYYCVLYGIIFGLLVDIVYTDMLGVYMFTYGLVLYSIHGLKRILHSNWLVTTLLTVVAVVCADVIVYVLYSIIRETDITWYTYVYKMLLPTLVANVVFALLLLPLLPRKLNDWAESHLEKSTSV</sequence>
<evidence type="ECO:0000256" key="8">
    <source>
        <dbReference type="SAM" id="Phobius"/>
    </source>
</evidence>
<dbReference type="RefSeq" id="WP_036831238.1">
    <property type="nucleotide sequence ID" value="NZ_AVPG01000001.1"/>
</dbReference>
<dbReference type="EMBL" id="AVPG01000001">
    <property type="protein sequence ID" value="KGX89014.1"/>
    <property type="molecule type" value="Genomic_DNA"/>
</dbReference>
<evidence type="ECO:0000256" key="7">
    <source>
        <dbReference type="ARBA" id="ARBA00023136"/>
    </source>
</evidence>
<dbReference type="InterPro" id="IPR007227">
    <property type="entry name" value="Cell_shape_determining_MreD"/>
</dbReference>
<feature type="transmembrane region" description="Helical" evidence="8">
    <location>
        <begin position="36"/>
        <end position="53"/>
    </location>
</feature>
<feature type="transmembrane region" description="Helical" evidence="8">
    <location>
        <begin position="139"/>
        <end position="161"/>
    </location>
</feature>
<dbReference type="NCBIfam" id="TIGR03426">
    <property type="entry name" value="shape_MreD"/>
    <property type="match status" value="1"/>
</dbReference>
<dbReference type="GO" id="GO:0005886">
    <property type="term" value="C:plasma membrane"/>
    <property type="evidence" value="ECO:0007669"/>
    <property type="project" value="UniProtKB-SubCell"/>
</dbReference>
<proteinExistence type="inferred from homology"/>
<evidence type="ECO:0000256" key="5">
    <source>
        <dbReference type="ARBA" id="ARBA00022960"/>
    </source>
</evidence>
<protein>
    <submittedName>
        <fullName evidence="9">Cell shape-determining protein</fullName>
    </submittedName>
</protein>
<keyword evidence="4 8" id="KW-0812">Transmembrane</keyword>
<evidence type="ECO:0000256" key="2">
    <source>
        <dbReference type="ARBA" id="ARBA00007776"/>
    </source>
</evidence>
<dbReference type="AlphaFoldDB" id="A0A0A5GAJ4"/>
<name>A0A0A5GAJ4_9BACI</name>
<feature type="transmembrane region" description="Helical" evidence="8">
    <location>
        <begin position="60"/>
        <end position="83"/>
    </location>
</feature>
<keyword evidence="5" id="KW-0133">Cell shape</keyword>
<keyword evidence="3" id="KW-1003">Cell membrane</keyword>
<evidence type="ECO:0000313" key="10">
    <source>
        <dbReference type="Proteomes" id="UP000030401"/>
    </source>
</evidence>
<dbReference type="GO" id="GO:0008360">
    <property type="term" value="P:regulation of cell shape"/>
    <property type="evidence" value="ECO:0007669"/>
    <property type="project" value="UniProtKB-KW"/>
</dbReference>
<dbReference type="Proteomes" id="UP000030401">
    <property type="component" value="Unassembled WGS sequence"/>
</dbReference>
<dbReference type="eggNOG" id="COG2891">
    <property type="taxonomic scope" value="Bacteria"/>
</dbReference>
<evidence type="ECO:0000313" key="9">
    <source>
        <dbReference type="EMBL" id="KGX89014.1"/>
    </source>
</evidence>